<reference evidence="2" key="1">
    <citation type="journal article" date="2015" name="Nature">
        <title>Complex archaea that bridge the gap between prokaryotes and eukaryotes.</title>
        <authorList>
            <person name="Spang A."/>
            <person name="Saw J.H."/>
            <person name="Jorgensen S.L."/>
            <person name="Zaremba-Niedzwiedzka K."/>
            <person name="Martijn J."/>
            <person name="Lind A.E."/>
            <person name="van Eijk R."/>
            <person name="Schleper C."/>
            <person name="Guy L."/>
            <person name="Ettema T.J."/>
        </authorList>
    </citation>
    <scope>NUCLEOTIDE SEQUENCE</scope>
</reference>
<organism evidence="2">
    <name type="scientific">marine sediment metagenome</name>
    <dbReference type="NCBI Taxonomy" id="412755"/>
    <lineage>
        <taxon>unclassified sequences</taxon>
        <taxon>metagenomes</taxon>
        <taxon>ecological metagenomes</taxon>
    </lineage>
</organism>
<comment type="caution">
    <text evidence="2">The sequence shown here is derived from an EMBL/GenBank/DDBJ whole genome shotgun (WGS) entry which is preliminary data.</text>
</comment>
<name>A0A0F9FP13_9ZZZZ</name>
<proteinExistence type="predicted"/>
<dbReference type="EMBL" id="LAZR01029615">
    <property type="protein sequence ID" value="KKL59050.1"/>
    <property type="molecule type" value="Genomic_DNA"/>
</dbReference>
<evidence type="ECO:0000313" key="2">
    <source>
        <dbReference type="EMBL" id="KKL59050.1"/>
    </source>
</evidence>
<sequence>MGYYINPPNETKEEWLNDNGIEVTVPEWDLLATNFPGGVYVCLVDNGLFTAVGIAYKESEFNEFNDTSHDDRPRKWYVVPHEDIINVCPDVEDRLEAGL</sequence>
<evidence type="ECO:0000313" key="1">
    <source>
        <dbReference type="EMBL" id="KKL05784.1"/>
    </source>
</evidence>
<protein>
    <submittedName>
        <fullName evidence="2">Uncharacterized protein</fullName>
    </submittedName>
</protein>
<gene>
    <name evidence="2" type="ORF">LCGC14_2219200</name>
    <name evidence="1" type="ORF">LCGC14_2602620</name>
</gene>
<dbReference type="AlphaFoldDB" id="A0A0F9FP13"/>
<dbReference type="EMBL" id="LAZR01043976">
    <property type="protein sequence ID" value="KKL05784.1"/>
    <property type="molecule type" value="Genomic_DNA"/>
</dbReference>
<accession>A0A0F9FP13</accession>